<gene>
    <name evidence="1" type="ORF">RAS12_30955</name>
</gene>
<keyword evidence="2" id="KW-1185">Reference proteome</keyword>
<evidence type="ECO:0000313" key="1">
    <source>
        <dbReference type="EMBL" id="WMD24054.1"/>
    </source>
</evidence>
<accession>A0ABY9MAN7</accession>
<reference evidence="1 2" key="1">
    <citation type="submission" date="2023-08" db="EMBL/GenBank/DDBJ databases">
        <title>Achromobacter seleniivolatilans sp. nov., isolated from seleniferous soil.</title>
        <authorList>
            <person name="Zhang S."/>
            <person name="Li K."/>
            <person name="Peng J."/>
            <person name="Zhao Q."/>
            <person name="Wang H."/>
            <person name="Guo Y."/>
        </authorList>
    </citation>
    <scope>NUCLEOTIDE SEQUENCE [LARGE SCALE GENOMIC DNA]</scope>
    <source>
        <strain evidence="1 2">R39</strain>
        <plasmid evidence="1 2">unnamed</plasmid>
    </source>
</reference>
<dbReference type="Proteomes" id="UP001234798">
    <property type="component" value="Plasmid unnamed"/>
</dbReference>
<dbReference type="RefSeq" id="WP_306952072.1">
    <property type="nucleotide sequence ID" value="NZ_CP132977.1"/>
</dbReference>
<protein>
    <submittedName>
        <fullName evidence="1">Uncharacterized protein</fullName>
    </submittedName>
</protein>
<proteinExistence type="predicted"/>
<geneLocation type="plasmid" evidence="1 2">
    <name>unnamed</name>
</geneLocation>
<dbReference type="EMBL" id="CP132977">
    <property type="protein sequence ID" value="WMD24054.1"/>
    <property type="molecule type" value="Genomic_DNA"/>
</dbReference>
<organism evidence="1 2">
    <name type="scientific">Achromobacter seleniivolatilans</name>
    <dbReference type="NCBI Taxonomy" id="3047478"/>
    <lineage>
        <taxon>Bacteria</taxon>
        <taxon>Pseudomonadati</taxon>
        <taxon>Pseudomonadota</taxon>
        <taxon>Betaproteobacteria</taxon>
        <taxon>Burkholderiales</taxon>
        <taxon>Alcaligenaceae</taxon>
        <taxon>Achromobacter</taxon>
    </lineage>
</organism>
<name>A0ABY9MAN7_9BURK</name>
<evidence type="ECO:0000313" key="2">
    <source>
        <dbReference type="Proteomes" id="UP001234798"/>
    </source>
</evidence>
<sequence>MRMPVTKFDLSSGLFTRSARLLSKRWPFKLRGLAQSQNVLAAAMGYRDFHDLQQYARAGAPPRVEFDLRDLQRAFIANLTASGKLRDADARALAEALPLGQFGSLGARSPVTPPFPIFRDEFWDEEARESALTEWLCGLKMVPSVRYFVHSGRVFVFKKLLGLAADFRGLTDSLPPADKVAEWVHECMLSPLEAVRDWGVVPEPFFVSRNREIVHRELNASVPGSFVDQDAMNTALATLLSGDVAPGTGEFMFRGQTLNLVDPVRATDLPPFPAVLRHDHAGAQDSNDTRAQTTTAFVAGFSPVTAQSYAELQRESARWTSARQIAFRVAQDNVGSLWASEAPQMRWDAKGFDAQDWHDPNAAAALRGFFPELTAMSDVELYYAFDAFREAVYTSRGWEPDQDPAFMWFMLAKAHGCALARDQSEDDIDLGKWAVYARTVGAATSDIPTLCAEAVRYGKALSSMVCRVDAAMAFVRDAAEDAAAVASWEDAVQFVRGRPNRAPYLRATALYGAEVVTLKEIFRRSRSVNVTIVHVEQSADDLEATAQG</sequence>
<keyword evidence="1" id="KW-0614">Plasmid</keyword>